<dbReference type="InterPro" id="IPR055343">
    <property type="entry name" value="CREG_beta-barrel"/>
</dbReference>
<dbReference type="SUPFAM" id="SSF50475">
    <property type="entry name" value="FMN-binding split barrel"/>
    <property type="match status" value="1"/>
</dbReference>
<dbReference type="Proteomes" id="UP000054558">
    <property type="component" value="Unassembled WGS sequence"/>
</dbReference>
<dbReference type="PANTHER" id="PTHR13343:SF17">
    <property type="entry name" value="CELLULAR REPRESSOR OF E1A-STIMULATED GENES, ISOFORM A"/>
    <property type="match status" value="1"/>
</dbReference>
<keyword evidence="1" id="KW-0812">Transmembrane</keyword>
<dbReference type="Gene3D" id="2.30.110.10">
    <property type="entry name" value="Electron Transport, Fmn-binding Protein, Chain A"/>
    <property type="match status" value="1"/>
</dbReference>
<protein>
    <submittedName>
        <fullName evidence="3">Pyridoxamine 5'-phosphate oxidase family protein</fullName>
    </submittedName>
</protein>
<evidence type="ECO:0000313" key="3">
    <source>
        <dbReference type="EMBL" id="GAQ85392.1"/>
    </source>
</evidence>
<dbReference type="OMA" id="AQTPYCR"/>
<evidence type="ECO:0000259" key="2">
    <source>
        <dbReference type="Pfam" id="PF13883"/>
    </source>
</evidence>
<proteinExistence type="predicted"/>
<dbReference type="GO" id="GO:0005737">
    <property type="term" value="C:cytoplasm"/>
    <property type="evidence" value="ECO:0007669"/>
    <property type="project" value="UniProtKB-ARBA"/>
</dbReference>
<dbReference type="PANTHER" id="PTHR13343">
    <property type="entry name" value="CREG1 PROTEIN"/>
    <property type="match status" value="1"/>
</dbReference>
<dbReference type="InterPro" id="IPR012349">
    <property type="entry name" value="Split_barrel_FMN-bd"/>
</dbReference>
<sequence length="261" mass="29665">MRQMQSRHSPYRQHSSRMAFPKYPPILEYEKPALPREWTVKEAYETPSEKGNRRSDVLCLAAIFLGTLLVIASLLAVFPQNKLWQLQAGPRRPARSQYAQMARWLMAKNSWGVVSTISKRLEGAPFGMLASLSDGLSSNHTGLPYFYLAEFDNVPQDLAQDNRASLHLTEAQFNRCTEPENPTCVKASFSGKIVRVDPAEVPHAKSVVFWRHPEMALFPKDHNFHFYKLLIEDIYLLDTFGGARPLTVDEYFAAHLGAELL</sequence>
<feature type="transmembrane region" description="Helical" evidence="1">
    <location>
        <begin position="57"/>
        <end position="78"/>
    </location>
</feature>
<keyword evidence="1" id="KW-1133">Transmembrane helix</keyword>
<dbReference type="EMBL" id="DF237182">
    <property type="protein sequence ID" value="GAQ85392.1"/>
    <property type="molecule type" value="Genomic_DNA"/>
</dbReference>
<dbReference type="AlphaFoldDB" id="A0A1Y1I610"/>
<evidence type="ECO:0000256" key="1">
    <source>
        <dbReference type="SAM" id="Phobius"/>
    </source>
</evidence>
<dbReference type="OrthoDB" id="46836at2759"/>
<keyword evidence="4" id="KW-1185">Reference proteome</keyword>
<feature type="domain" description="CREG-like beta-barrel" evidence="2">
    <location>
        <begin position="93"/>
        <end position="252"/>
    </location>
</feature>
<accession>A0A1Y1I610</accession>
<organism evidence="3 4">
    <name type="scientific">Klebsormidium nitens</name>
    <name type="common">Green alga</name>
    <name type="synonym">Ulothrix nitens</name>
    <dbReference type="NCBI Taxonomy" id="105231"/>
    <lineage>
        <taxon>Eukaryota</taxon>
        <taxon>Viridiplantae</taxon>
        <taxon>Streptophyta</taxon>
        <taxon>Klebsormidiophyceae</taxon>
        <taxon>Klebsormidiales</taxon>
        <taxon>Klebsormidiaceae</taxon>
        <taxon>Klebsormidium</taxon>
    </lineage>
</organism>
<dbReference type="Pfam" id="PF13883">
    <property type="entry name" value="CREG_beta-barrel"/>
    <property type="match status" value="1"/>
</dbReference>
<reference evidence="3 4" key="1">
    <citation type="journal article" date="2014" name="Nat. Commun.">
        <title>Klebsormidium flaccidum genome reveals primary factors for plant terrestrial adaptation.</title>
        <authorList>
            <person name="Hori K."/>
            <person name="Maruyama F."/>
            <person name="Fujisawa T."/>
            <person name="Togashi T."/>
            <person name="Yamamoto N."/>
            <person name="Seo M."/>
            <person name="Sato S."/>
            <person name="Yamada T."/>
            <person name="Mori H."/>
            <person name="Tajima N."/>
            <person name="Moriyama T."/>
            <person name="Ikeuchi M."/>
            <person name="Watanabe M."/>
            <person name="Wada H."/>
            <person name="Kobayashi K."/>
            <person name="Saito M."/>
            <person name="Masuda T."/>
            <person name="Sasaki-Sekimoto Y."/>
            <person name="Mashiguchi K."/>
            <person name="Awai K."/>
            <person name="Shimojima M."/>
            <person name="Masuda S."/>
            <person name="Iwai M."/>
            <person name="Nobusawa T."/>
            <person name="Narise T."/>
            <person name="Kondo S."/>
            <person name="Saito H."/>
            <person name="Sato R."/>
            <person name="Murakawa M."/>
            <person name="Ihara Y."/>
            <person name="Oshima-Yamada Y."/>
            <person name="Ohtaka K."/>
            <person name="Satoh M."/>
            <person name="Sonobe K."/>
            <person name="Ishii M."/>
            <person name="Ohtani R."/>
            <person name="Kanamori-Sato M."/>
            <person name="Honoki R."/>
            <person name="Miyazaki D."/>
            <person name="Mochizuki H."/>
            <person name="Umetsu J."/>
            <person name="Higashi K."/>
            <person name="Shibata D."/>
            <person name="Kamiya Y."/>
            <person name="Sato N."/>
            <person name="Nakamura Y."/>
            <person name="Tabata S."/>
            <person name="Ida S."/>
            <person name="Kurokawa K."/>
            <person name="Ohta H."/>
        </authorList>
    </citation>
    <scope>NUCLEOTIDE SEQUENCE [LARGE SCALE GENOMIC DNA]</scope>
    <source>
        <strain evidence="3 4">NIES-2285</strain>
    </source>
</reference>
<gene>
    <name evidence="3" type="ORF">KFL_002330020</name>
</gene>
<name>A0A1Y1I610_KLENI</name>
<keyword evidence="1" id="KW-0472">Membrane</keyword>
<evidence type="ECO:0000313" key="4">
    <source>
        <dbReference type="Proteomes" id="UP000054558"/>
    </source>
</evidence>